<dbReference type="InterPro" id="IPR003607">
    <property type="entry name" value="HD/PDEase_dom"/>
</dbReference>
<dbReference type="AlphaFoldDB" id="A0A1Y4LJC8"/>
<dbReference type="InterPro" id="IPR006674">
    <property type="entry name" value="HD_domain"/>
</dbReference>
<dbReference type="SUPFAM" id="SSF109604">
    <property type="entry name" value="HD-domain/PDEase-like"/>
    <property type="match status" value="1"/>
</dbReference>
<keyword evidence="4" id="KW-1185">Reference proteome</keyword>
<dbReference type="PANTHER" id="PTHR35795:SF1">
    <property type="entry name" value="BIS(5'-NUCLEOSYL)-TETRAPHOSPHATASE, SYMMETRICAL"/>
    <property type="match status" value="1"/>
</dbReference>
<keyword evidence="1" id="KW-0378">Hydrolase</keyword>
<evidence type="ECO:0000313" key="4">
    <source>
        <dbReference type="Proteomes" id="UP000195447"/>
    </source>
</evidence>
<dbReference type="EMBL" id="NFKM01000024">
    <property type="protein sequence ID" value="OUP56807.1"/>
    <property type="molecule type" value="Genomic_DNA"/>
</dbReference>
<evidence type="ECO:0000256" key="1">
    <source>
        <dbReference type="ARBA" id="ARBA00022801"/>
    </source>
</evidence>
<name>A0A1Y4LJC8_9FIRM</name>
<dbReference type="CDD" id="cd00077">
    <property type="entry name" value="HDc"/>
    <property type="match status" value="1"/>
</dbReference>
<accession>A0A1Y4LJC8</accession>
<dbReference type="PROSITE" id="PS51831">
    <property type="entry name" value="HD"/>
    <property type="match status" value="1"/>
</dbReference>
<feature type="domain" description="HD" evidence="2">
    <location>
        <begin position="222"/>
        <end position="378"/>
    </location>
</feature>
<dbReference type="RefSeq" id="WP_143395373.1">
    <property type="nucleotide sequence ID" value="NZ_NFKM01000024.1"/>
</dbReference>
<proteinExistence type="predicted"/>
<dbReference type="InterPro" id="IPR006261">
    <property type="entry name" value="dGTPase"/>
</dbReference>
<evidence type="ECO:0000259" key="2">
    <source>
        <dbReference type="PROSITE" id="PS51831"/>
    </source>
</evidence>
<evidence type="ECO:0000313" key="3">
    <source>
        <dbReference type="EMBL" id="OUP56807.1"/>
    </source>
</evidence>
<sequence length="618" mass="72254">MKENAFYMIKIKKDLLSYLIDHNVYEIQSDQDINSKIYDEMEEKQTFPLLIFVFYKTNIGSYKAEVIKLCNGKTIGNNKISFVEIVNTDSVLKMENFQSKLNIDLKKDFDYNRYVSKENAIELYNEFKNELLYAKVTSKKNTYNKEEDMIYEMYSKAYDISHTYGSVLSECNCIAYSNTGKKTDRNPFERDRDRIIHSKAFRRLVDKAQIFTSSKGDHYRTRMTHTLEVTQIARSIAKRLNLNESLTEAIALGHDIGHTPFGHQGERTLDLILKGKLDIIYQINDISDLKQRFKHNYQSLRVLTLLENKYLEYEGLNLTYLTLEGILKHTKIHAKDSPDYDIEDFFNYPYSDKLSLDSEHSITLEGQVVAIADEIAQRAHDIDDAFKSGKINHDTFYKLCDFRSKPELIEIDKEIKKDINKSENGNLLIDYNDMYRAQLCSKIISYFIDDVVNTFKSNRHPELFNQKEHKWTKKVIHFSETAMRINDILDNMIKQLVLNSAEVSRFDQTASDIITELFKYYYSNPLSLGDGTLRRLFKEMSKHTDNCICLRGSDIELVREEIDKIIKADLTEKNLDNKNEYIVKRKLLARCIADHISGMTDTFAINEYRDIKGITKTF</sequence>
<gene>
    <name evidence="3" type="ORF">B5F14_09505</name>
</gene>
<protein>
    <recommendedName>
        <fullName evidence="2">HD domain-containing protein</fullName>
    </recommendedName>
</protein>
<dbReference type="GO" id="GO:0016793">
    <property type="term" value="F:triphosphoric monoester hydrolase activity"/>
    <property type="evidence" value="ECO:0007669"/>
    <property type="project" value="InterPro"/>
</dbReference>
<dbReference type="PANTHER" id="PTHR35795">
    <property type="entry name" value="SLR1885 PROTEIN"/>
    <property type="match status" value="1"/>
</dbReference>
<reference evidence="4" key="1">
    <citation type="submission" date="2017-04" db="EMBL/GenBank/DDBJ databases">
        <title>Function of individual gut microbiota members based on whole genome sequencing of pure cultures obtained from chicken caecum.</title>
        <authorList>
            <person name="Medvecky M."/>
            <person name="Cejkova D."/>
            <person name="Polansky O."/>
            <person name="Karasova D."/>
            <person name="Kubasova T."/>
            <person name="Cizek A."/>
            <person name="Rychlik I."/>
        </authorList>
    </citation>
    <scope>NUCLEOTIDE SEQUENCE [LARGE SCALE GENOMIC DNA]</scope>
    <source>
        <strain evidence="4">An178</strain>
    </source>
</reference>
<dbReference type="Proteomes" id="UP000195447">
    <property type="component" value="Unassembled WGS sequence"/>
</dbReference>
<dbReference type="Pfam" id="PF01966">
    <property type="entry name" value="HD"/>
    <property type="match status" value="1"/>
</dbReference>
<dbReference type="NCBIfam" id="TIGR01353">
    <property type="entry name" value="dGTP_triPase"/>
    <property type="match status" value="1"/>
</dbReference>
<dbReference type="InterPro" id="IPR051094">
    <property type="entry name" value="Diverse_Catalytic_Enzymes"/>
</dbReference>
<organism evidence="3 4">
    <name type="scientific">Faecalitalea cylindroides</name>
    <dbReference type="NCBI Taxonomy" id="39483"/>
    <lineage>
        <taxon>Bacteria</taxon>
        <taxon>Bacillati</taxon>
        <taxon>Bacillota</taxon>
        <taxon>Erysipelotrichia</taxon>
        <taxon>Erysipelotrichales</taxon>
        <taxon>Erysipelotrichaceae</taxon>
        <taxon>Faecalitalea</taxon>
    </lineage>
</organism>
<dbReference type="Gene3D" id="1.10.3210.10">
    <property type="entry name" value="Hypothetical protein af1432"/>
    <property type="match status" value="1"/>
</dbReference>
<comment type="caution">
    <text evidence="3">The sequence shown here is derived from an EMBL/GenBank/DDBJ whole genome shotgun (WGS) entry which is preliminary data.</text>
</comment>
<dbReference type="SMART" id="SM00471">
    <property type="entry name" value="HDc"/>
    <property type="match status" value="1"/>
</dbReference>